<proteinExistence type="predicted"/>
<gene>
    <name evidence="1" type="ORF">COO91_07860</name>
</gene>
<evidence type="ECO:0000313" key="1">
    <source>
        <dbReference type="EMBL" id="AUB41789.1"/>
    </source>
</evidence>
<keyword evidence="2" id="KW-1185">Reference proteome</keyword>
<dbReference type="EMBL" id="CP024785">
    <property type="protein sequence ID" value="AUB41789.1"/>
    <property type="molecule type" value="Genomic_DNA"/>
</dbReference>
<sequence>MHYYPFQLSQLITIALPEMTLKGLTCHAPLLRRKNLAASKTLRNLPD</sequence>
<protein>
    <submittedName>
        <fullName evidence="1">Uncharacterized protein</fullName>
    </submittedName>
</protein>
<dbReference type="Proteomes" id="UP000232003">
    <property type="component" value="Chromosome"/>
</dbReference>
<reference evidence="1 2" key="1">
    <citation type="submission" date="2017-11" db="EMBL/GenBank/DDBJ databases">
        <title>Complete genome of a free-living desiccation-tolerant cyanobacterium and its photosynthetic adaptation to extreme terrestrial habitat.</title>
        <authorList>
            <person name="Shang J."/>
        </authorList>
    </citation>
    <scope>NUCLEOTIDE SEQUENCE [LARGE SCALE GENOMIC DNA]</scope>
    <source>
        <strain evidence="1 2">CCNUN1</strain>
    </source>
</reference>
<organism evidence="1 2">
    <name type="scientific">Nostoc flagelliforme CCNUN1</name>
    <dbReference type="NCBI Taxonomy" id="2038116"/>
    <lineage>
        <taxon>Bacteria</taxon>
        <taxon>Bacillati</taxon>
        <taxon>Cyanobacteriota</taxon>
        <taxon>Cyanophyceae</taxon>
        <taxon>Nostocales</taxon>
        <taxon>Nostocaceae</taxon>
        <taxon>Nostoc</taxon>
    </lineage>
</organism>
<accession>A0A2K8T298</accession>
<dbReference type="KEGG" id="nfl:COO91_07860"/>
<dbReference type="AlphaFoldDB" id="A0A2K8T298"/>
<evidence type="ECO:0000313" key="2">
    <source>
        <dbReference type="Proteomes" id="UP000232003"/>
    </source>
</evidence>
<name>A0A2K8T298_9NOSO</name>